<proteinExistence type="predicted"/>
<keyword evidence="1" id="KW-1133">Transmembrane helix</keyword>
<dbReference type="AlphaFoldDB" id="A0A1I5VGX0"/>
<keyword evidence="1" id="KW-0472">Membrane</keyword>
<evidence type="ECO:0000256" key="1">
    <source>
        <dbReference type="SAM" id="Phobius"/>
    </source>
</evidence>
<evidence type="ECO:0000313" key="3">
    <source>
        <dbReference type="Proteomes" id="UP000182624"/>
    </source>
</evidence>
<accession>A0A1I5VGX0</accession>
<feature type="transmembrane region" description="Helical" evidence="1">
    <location>
        <begin position="5"/>
        <end position="22"/>
    </location>
</feature>
<gene>
    <name evidence="2" type="ORF">SAMN04487928_11712</name>
</gene>
<evidence type="ECO:0000313" key="2">
    <source>
        <dbReference type="EMBL" id="SFQ06226.1"/>
    </source>
</evidence>
<dbReference type="OrthoDB" id="2003642at2"/>
<protein>
    <submittedName>
        <fullName evidence="2">Uncharacterized protein</fullName>
    </submittedName>
</protein>
<feature type="transmembrane region" description="Helical" evidence="1">
    <location>
        <begin position="84"/>
        <end position="102"/>
    </location>
</feature>
<dbReference type="Proteomes" id="UP000182624">
    <property type="component" value="Unassembled WGS sequence"/>
</dbReference>
<name>A0A1I5VGX0_9FIRM</name>
<keyword evidence="3" id="KW-1185">Reference proteome</keyword>
<sequence>MRKKLLLFIIYGFIFISFFYGFNLQGPSLSVDFGDGTMYAVCYTEAGRLINNIVSAIFAIIMIIPLIIDLLNKKIKLTYKIWPILVSYTIALGICFIMIFHYNPIADLSHKAFIFFNENVVKMQYLEIL</sequence>
<dbReference type="EMBL" id="FOXO01000017">
    <property type="protein sequence ID" value="SFQ06226.1"/>
    <property type="molecule type" value="Genomic_DNA"/>
</dbReference>
<organism evidence="2 3">
    <name type="scientific">Butyrivibrio proteoclasticus</name>
    <dbReference type="NCBI Taxonomy" id="43305"/>
    <lineage>
        <taxon>Bacteria</taxon>
        <taxon>Bacillati</taxon>
        <taxon>Bacillota</taxon>
        <taxon>Clostridia</taxon>
        <taxon>Lachnospirales</taxon>
        <taxon>Lachnospiraceae</taxon>
        <taxon>Butyrivibrio</taxon>
    </lineage>
</organism>
<feature type="transmembrane region" description="Helical" evidence="1">
    <location>
        <begin position="53"/>
        <end position="72"/>
    </location>
</feature>
<reference evidence="3" key="1">
    <citation type="submission" date="2016-10" db="EMBL/GenBank/DDBJ databases">
        <authorList>
            <person name="Varghese N."/>
            <person name="Submissions S."/>
        </authorList>
    </citation>
    <scope>NUCLEOTIDE SEQUENCE [LARGE SCALE GENOMIC DNA]</scope>
    <source>
        <strain evidence="3">P18</strain>
    </source>
</reference>
<keyword evidence="1" id="KW-0812">Transmembrane</keyword>